<dbReference type="EMBL" id="AYYK01000001">
    <property type="protein sequence ID" value="KRM79990.1"/>
    <property type="molecule type" value="Genomic_DNA"/>
</dbReference>
<dbReference type="PATRIC" id="fig|1423738.3.peg.702"/>
<dbReference type="RefSeq" id="WP_057754102.1">
    <property type="nucleotide sequence ID" value="NZ_AYYK01000001.1"/>
</dbReference>
<dbReference type="PROSITE" id="PS51154">
    <property type="entry name" value="MACRO"/>
    <property type="match status" value="1"/>
</dbReference>
<feature type="domain" description="Macro" evidence="1">
    <location>
        <begin position="1"/>
        <end position="177"/>
    </location>
</feature>
<sequence length="177" mass="18998">MLVKQFKTLTVRLYQGDITKSQAEAIVNAANPQMIPGGGVDGAINRAASLQLAPLQKSLGPIAVGEAVLTPGFNLLAKYIIHTAGPIWHGGDSREPELLAQCYQSCLALANHHQLTSIAFPAISTGVYHFPVQRAAVIVYDVLKSLAAQSTSVQQVDLVNFDARTAQIYEAVFNENQ</sequence>
<protein>
    <submittedName>
        <fullName evidence="2">RNase III regulator YmdB</fullName>
    </submittedName>
</protein>
<proteinExistence type="predicted"/>
<dbReference type="PANTHER" id="PTHR11106:SF27">
    <property type="entry name" value="MACRO DOMAIN-CONTAINING PROTEIN"/>
    <property type="match status" value="1"/>
</dbReference>
<organism evidence="2 3">
    <name type="scientific">Lapidilactobacillus dextrinicus DSM 20335</name>
    <dbReference type="NCBI Taxonomy" id="1423738"/>
    <lineage>
        <taxon>Bacteria</taxon>
        <taxon>Bacillati</taxon>
        <taxon>Bacillota</taxon>
        <taxon>Bacilli</taxon>
        <taxon>Lactobacillales</taxon>
        <taxon>Lactobacillaceae</taxon>
        <taxon>Lapidilactobacillus</taxon>
    </lineage>
</organism>
<evidence type="ECO:0000313" key="3">
    <source>
        <dbReference type="Proteomes" id="UP000051813"/>
    </source>
</evidence>
<dbReference type="AlphaFoldDB" id="A0A0R2BVE7"/>
<dbReference type="InterPro" id="IPR002589">
    <property type="entry name" value="Macro_dom"/>
</dbReference>
<dbReference type="PANTHER" id="PTHR11106">
    <property type="entry name" value="GANGLIOSIDE INDUCED DIFFERENTIATION ASSOCIATED PROTEIN 2-RELATED"/>
    <property type="match status" value="1"/>
</dbReference>
<keyword evidence="3" id="KW-1185">Reference proteome</keyword>
<dbReference type="Pfam" id="PF01661">
    <property type="entry name" value="Macro"/>
    <property type="match status" value="1"/>
</dbReference>
<dbReference type="SMART" id="SM00506">
    <property type="entry name" value="A1pp"/>
    <property type="match status" value="1"/>
</dbReference>
<dbReference type="CDD" id="cd02908">
    <property type="entry name" value="Macro_OAADPr_deacetylase"/>
    <property type="match status" value="1"/>
</dbReference>
<dbReference type="Gene3D" id="3.40.220.10">
    <property type="entry name" value="Leucine Aminopeptidase, subunit E, domain 1"/>
    <property type="match status" value="1"/>
</dbReference>
<accession>A0A0R2BVE7</accession>
<evidence type="ECO:0000313" key="2">
    <source>
        <dbReference type="EMBL" id="KRM79990.1"/>
    </source>
</evidence>
<dbReference type="InterPro" id="IPR043472">
    <property type="entry name" value="Macro_dom-like"/>
</dbReference>
<dbReference type="OrthoDB" id="6194521at2"/>
<dbReference type="Proteomes" id="UP000051813">
    <property type="component" value="Unassembled WGS sequence"/>
</dbReference>
<dbReference type="STRING" id="1423738.FC84_GL000693"/>
<name>A0A0R2BVE7_9LACO</name>
<reference evidence="2 3" key="1">
    <citation type="journal article" date="2015" name="Genome Announc.">
        <title>Expanding the biotechnology potential of lactobacilli through comparative genomics of 213 strains and associated genera.</title>
        <authorList>
            <person name="Sun Z."/>
            <person name="Harris H.M."/>
            <person name="McCann A."/>
            <person name="Guo C."/>
            <person name="Argimon S."/>
            <person name="Zhang W."/>
            <person name="Yang X."/>
            <person name="Jeffery I.B."/>
            <person name="Cooney J.C."/>
            <person name="Kagawa T.F."/>
            <person name="Liu W."/>
            <person name="Song Y."/>
            <person name="Salvetti E."/>
            <person name="Wrobel A."/>
            <person name="Rasinkangas P."/>
            <person name="Parkhill J."/>
            <person name="Rea M.C."/>
            <person name="O'Sullivan O."/>
            <person name="Ritari J."/>
            <person name="Douillard F.P."/>
            <person name="Paul Ross R."/>
            <person name="Yang R."/>
            <person name="Briner A.E."/>
            <person name="Felis G.E."/>
            <person name="de Vos W.M."/>
            <person name="Barrangou R."/>
            <person name="Klaenhammer T.R."/>
            <person name="Caufield P.W."/>
            <person name="Cui Y."/>
            <person name="Zhang H."/>
            <person name="O'Toole P.W."/>
        </authorList>
    </citation>
    <scope>NUCLEOTIDE SEQUENCE [LARGE SCALE GENOMIC DNA]</scope>
    <source>
        <strain evidence="2 3">DSM 20335</strain>
    </source>
</reference>
<gene>
    <name evidence="2" type="ORF">FC84_GL000693</name>
</gene>
<evidence type="ECO:0000259" key="1">
    <source>
        <dbReference type="PROSITE" id="PS51154"/>
    </source>
</evidence>
<dbReference type="SUPFAM" id="SSF52949">
    <property type="entry name" value="Macro domain-like"/>
    <property type="match status" value="1"/>
</dbReference>
<comment type="caution">
    <text evidence="2">The sequence shown here is derived from an EMBL/GenBank/DDBJ whole genome shotgun (WGS) entry which is preliminary data.</text>
</comment>